<keyword evidence="6" id="KW-1185">Reference proteome</keyword>
<dbReference type="RefSeq" id="WP_263335332.1">
    <property type="nucleotide sequence ID" value="NZ_JAGSYH010000002.1"/>
</dbReference>
<protein>
    <submittedName>
        <fullName evidence="5">MarR family winged helix-turn-helix transcriptional regulator</fullName>
    </submittedName>
</protein>
<sequence>MTKRTAGEFENELDEDERRVTKLMKRIMTEFRARMNERLQPYGVTTAQVRLLGTIRHAPGSSGAQLSRLCEITPQSAQALIQRAEEAGWIVREKDQVNDRILTATLTPEGEKILKTADRVLRSIESKLWQDIPPQKLAAVIKVLETCLGNLTEEG</sequence>
<evidence type="ECO:0000313" key="6">
    <source>
        <dbReference type="Proteomes" id="UP001596091"/>
    </source>
</evidence>
<name>A0ABW1ECI5_9BACT</name>
<dbReference type="InterPro" id="IPR036388">
    <property type="entry name" value="WH-like_DNA-bd_sf"/>
</dbReference>
<keyword evidence="2" id="KW-0238">DNA-binding</keyword>
<accession>A0ABW1ECI5</accession>
<proteinExistence type="predicted"/>
<dbReference type="Proteomes" id="UP001596091">
    <property type="component" value="Unassembled WGS sequence"/>
</dbReference>
<evidence type="ECO:0000256" key="3">
    <source>
        <dbReference type="ARBA" id="ARBA00023163"/>
    </source>
</evidence>
<dbReference type="SMART" id="SM00347">
    <property type="entry name" value="HTH_MARR"/>
    <property type="match status" value="1"/>
</dbReference>
<dbReference type="SUPFAM" id="SSF46785">
    <property type="entry name" value="Winged helix' DNA-binding domain"/>
    <property type="match status" value="1"/>
</dbReference>
<dbReference type="PANTHER" id="PTHR42756">
    <property type="entry name" value="TRANSCRIPTIONAL REGULATOR, MARR"/>
    <property type="match status" value="1"/>
</dbReference>
<comment type="caution">
    <text evidence="5">The sequence shown here is derived from an EMBL/GenBank/DDBJ whole genome shotgun (WGS) entry which is preliminary data.</text>
</comment>
<dbReference type="PROSITE" id="PS50995">
    <property type="entry name" value="HTH_MARR_2"/>
    <property type="match status" value="1"/>
</dbReference>
<dbReference type="EMBL" id="JBHSPH010000001">
    <property type="protein sequence ID" value="MFC5860698.1"/>
    <property type="molecule type" value="Genomic_DNA"/>
</dbReference>
<evidence type="ECO:0000313" key="5">
    <source>
        <dbReference type="EMBL" id="MFC5860698.1"/>
    </source>
</evidence>
<dbReference type="InterPro" id="IPR036390">
    <property type="entry name" value="WH_DNA-bd_sf"/>
</dbReference>
<evidence type="ECO:0000256" key="2">
    <source>
        <dbReference type="ARBA" id="ARBA00023125"/>
    </source>
</evidence>
<evidence type="ECO:0000259" key="4">
    <source>
        <dbReference type="PROSITE" id="PS50995"/>
    </source>
</evidence>
<feature type="domain" description="HTH marR-type" evidence="4">
    <location>
        <begin position="17"/>
        <end position="149"/>
    </location>
</feature>
<keyword evidence="1" id="KW-0805">Transcription regulation</keyword>
<organism evidence="5 6">
    <name type="scientific">Acidicapsa dinghuensis</name>
    <dbReference type="NCBI Taxonomy" id="2218256"/>
    <lineage>
        <taxon>Bacteria</taxon>
        <taxon>Pseudomonadati</taxon>
        <taxon>Acidobacteriota</taxon>
        <taxon>Terriglobia</taxon>
        <taxon>Terriglobales</taxon>
        <taxon>Acidobacteriaceae</taxon>
        <taxon>Acidicapsa</taxon>
    </lineage>
</organism>
<evidence type="ECO:0000256" key="1">
    <source>
        <dbReference type="ARBA" id="ARBA00023015"/>
    </source>
</evidence>
<gene>
    <name evidence="5" type="ORF">ACFPT7_00170</name>
</gene>
<dbReference type="Pfam" id="PF12802">
    <property type="entry name" value="MarR_2"/>
    <property type="match status" value="1"/>
</dbReference>
<keyword evidence="3" id="KW-0804">Transcription</keyword>
<dbReference type="PANTHER" id="PTHR42756:SF1">
    <property type="entry name" value="TRANSCRIPTIONAL REPRESSOR OF EMRAB OPERON"/>
    <property type="match status" value="1"/>
</dbReference>
<reference evidence="6" key="1">
    <citation type="journal article" date="2019" name="Int. J. Syst. Evol. Microbiol.">
        <title>The Global Catalogue of Microorganisms (GCM) 10K type strain sequencing project: providing services to taxonomists for standard genome sequencing and annotation.</title>
        <authorList>
            <consortium name="The Broad Institute Genomics Platform"/>
            <consortium name="The Broad Institute Genome Sequencing Center for Infectious Disease"/>
            <person name="Wu L."/>
            <person name="Ma J."/>
        </authorList>
    </citation>
    <scope>NUCLEOTIDE SEQUENCE [LARGE SCALE GENOMIC DNA]</scope>
    <source>
        <strain evidence="6">JCM 4087</strain>
    </source>
</reference>
<dbReference type="InterPro" id="IPR000835">
    <property type="entry name" value="HTH_MarR-typ"/>
</dbReference>
<dbReference type="Gene3D" id="1.10.10.10">
    <property type="entry name" value="Winged helix-like DNA-binding domain superfamily/Winged helix DNA-binding domain"/>
    <property type="match status" value="1"/>
</dbReference>